<reference evidence="2" key="1">
    <citation type="submission" date="2012-09" db="EMBL/GenBank/DDBJ databases">
        <title>Metagenomic Characterization of a Microbial Community in Wastewater Detects High Levels of Antibiotic Resistance.</title>
        <authorList>
            <person name="Abrams M."/>
            <person name="Caldwell A."/>
            <person name="Vandaei E."/>
            <person name="Lee W."/>
            <person name="Perrott J."/>
            <person name="Khan S.Y."/>
            <person name="Ta J."/>
            <person name="Romero D."/>
            <person name="Nguyen V."/>
            <person name="Pourmand N."/>
            <person name="Ouverney C.C."/>
        </authorList>
    </citation>
    <scope>NUCLEOTIDE SEQUENCE</scope>
</reference>
<organism evidence="2">
    <name type="scientific">uncultured bacterium A1Q1_fos_4</name>
    <dbReference type="NCBI Taxonomy" id="1256574"/>
    <lineage>
        <taxon>Bacteria</taxon>
        <taxon>environmental samples</taxon>
    </lineage>
</organism>
<dbReference type="EMBL" id="JX649886">
    <property type="protein sequence ID" value="AGC71887.1"/>
    <property type="molecule type" value="Genomic_DNA"/>
</dbReference>
<keyword evidence="2" id="KW-0645">Protease</keyword>
<dbReference type="GO" id="GO:0006508">
    <property type="term" value="P:proteolysis"/>
    <property type="evidence" value="ECO:0007669"/>
    <property type="project" value="UniProtKB-KW"/>
</dbReference>
<dbReference type="GO" id="GO:0008233">
    <property type="term" value="F:peptidase activity"/>
    <property type="evidence" value="ECO:0007669"/>
    <property type="project" value="UniProtKB-KW"/>
</dbReference>
<name>L7VS79_9BACT</name>
<feature type="chain" id="PRO_5003984739" evidence="1">
    <location>
        <begin position="27"/>
        <end position="462"/>
    </location>
</feature>
<keyword evidence="1" id="KW-0732">Signal</keyword>
<keyword evidence="2" id="KW-0378">Hydrolase</keyword>
<evidence type="ECO:0000256" key="1">
    <source>
        <dbReference type="SAM" id="SignalP"/>
    </source>
</evidence>
<feature type="signal peptide" evidence="1">
    <location>
        <begin position="1"/>
        <end position="26"/>
    </location>
</feature>
<dbReference type="AlphaFoldDB" id="L7VS79"/>
<protein>
    <submittedName>
        <fullName evidence="2">Protease-like protein</fullName>
    </submittedName>
</protein>
<sequence length="462" mass="47551">MYKLFKQIGKISATIVLTACSTLASAQLGSLSTDLVYTPVTPCRIIDTRNAGAASGILAAGSTRGFVGWSSTNYASQGGATSNCNIPANTDTAAIVVNFTVVSPSTAGFITAYPSNVVQPLAASLNFIAADVKGNNAILKLNQTTGATTHLNIYTTSTTHLVADVVGYYARPVALGALSSDLVYTPVTPCRIMDTRNGAANAGPLIAGSTRGFLGWNGSYTVQGGENNDCNLPFSTDNAALVLNFTVVSPGTAGFITAYPSDAAKPLAATLNFGAGEVKGNNAFLKLNQTAGQVDFNVYSTSNTHLVADVVGYYAKPVALGASNKDLVYTPVTPCRIMDTRNGAALAANGQRGFYGWTSSNFLSQGGSNSTCGLPATTDNAAIAVNFTIVNPLTGGYITAYPADAATVPLAATLNFNAGDVKGSNAILKLNQSGSGFHFDVYTTSTAHLVADVVGYYAKPKP</sequence>
<accession>L7VS79</accession>
<evidence type="ECO:0000313" key="2">
    <source>
        <dbReference type="EMBL" id="AGC71887.1"/>
    </source>
</evidence>
<proteinExistence type="predicted"/>